<organism evidence="14 15">
    <name type="scientific">Vibrio rotiferianus</name>
    <dbReference type="NCBI Taxonomy" id="190895"/>
    <lineage>
        <taxon>Bacteria</taxon>
        <taxon>Pseudomonadati</taxon>
        <taxon>Pseudomonadota</taxon>
        <taxon>Gammaproteobacteria</taxon>
        <taxon>Vibrionales</taxon>
        <taxon>Vibrionaceae</taxon>
        <taxon>Vibrio</taxon>
    </lineage>
</organism>
<gene>
    <name evidence="14" type="ORF">VroAM7_46890</name>
</gene>
<feature type="transmembrane region" description="Helical" evidence="13">
    <location>
        <begin position="148"/>
        <end position="178"/>
    </location>
</feature>
<evidence type="ECO:0000313" key="14">
    <source>
        <dbReference type="EMBL" id="BBL92036.1"/>
    </source>
</evidence>
<evidence type="ECO:0000256" key="8">
    <source>
        <dbReference type="ARBA" id="ARBA00022989"/>
    </source>
</evidence>
<evidence type="ECO:0000256" key="3">
    <source>
        <dbReference type="ARBA" id="ARBA00022448"/>
    </source>
</evidence>
<feature type="transmembrane region" description="Helical" evidence="13">
    <location>
        <begin position="101"/>
        <end position="127"/>
    </location>
</feature>
<evidence type="ECO:0000256" key="2">
    <source>
        <dbReference type="ARBA" id="ARBA00006920"/>
    </source>
</evidence>
<evidence type="ECO:0000256" key="12">
    <source>
        <dbReference type="ARBA" id="ARBA00034430"/>
    </source>
</evidence>
<evidence type="ECO:0000256" key="4">
    <source>
        <dbReference type="ARBA" id="ARBA00022538"/>
    </source>
</evidence>
<evidence type="ECO:0000313" key="15">
    <source>
        <dbReference type="Proteomes" id="UP000315115"/>
    </source>
</evidence>
<evidence type="ECO:0000256" key="5">
    <source>
        <dbReference type="ARBA" id="ARBA00022692"/>
    </source>
</evidence>
<evidence type="ECO:0000256" key="7">
    <source>
        <dbReference type="ARBA" id="ARBA00022958"/>
    </source>
</evidence>
<reference evidence="15" key="1">
    <citation type="submission" date="2019-07" db="EMBL/GenBank/DDBJ databases">
        <title>Complete Genome Sequences of Vibrion rotiferianus strain AM7.</title>
        <authorList>
            <person name="Miyazaki K."/>
            <person name="Wiseschart A."/>
            <person name="Pootanakit K."/>
            <person name="Ishimori K."/>
            <person name="Kitahara K."/>
        </authorList>
    </citation>
    <scope>NUCLEOTIDE SEQUENCE [LARGE SCALE GENOMIC DNA]</scope>
    <source>
        <strain evidence="15">AM7</strain>
    </source>
</reference>
<protein>
    <recommendedName>
        <fullName evidence="16">DUF1211 domain-containing membrane protein</fullName>
    </recommendedName>
</protein>
<keyword evidence="9" id="KW-0406">Ion transport</keyword>
<dbReference type="GO" id="GO:0015252">
    <property type="term" value="F:proton channel activity"/>
    <property type="evidence" value="ECO:0007669"/>
    <property type="project" value="InterPro"/>
</dbReference>
<feature type="transmembrane region" description="Helical" evidence="13">
    <location>
        <begin position="31"/>
        <end position="53"/>
    </location>
</feature>
<sequence>MKASRLEAFSDGVLAIIITIMVLEIRPPEEYTIDSLTLLIPKVLSYLVSFLYVGSYWNHHHHLFSKVKNIDNFTLWSNLHFLFWLSLVPVSTAWLGDSHEAFIPVLFYGIVLLMSAISLSLVHYSLSKVDKGLQPILHSIGKKGSISICIYLIAILISSINTYAACILYALVPIIWIVQLDFRVQSARDESL</sequence>
<evidence type="ECO:0000256" key="1">
    <source>
        <dbReference type="ARBA" id="ARBA00004141"/>
    </source>
</evidence>
<keyword evidence="8 13" id="KW-1133">Transmembrane helix</keyword>
<evidence type="ECO:0000256" key="6">
    <source>
        <dbReference type="ARBA" id="ARBA00022826"/>
    </source>
</evidence>
<dbReference type="PANTHER" id="PTHR31462">
    <property type="entry name" value="ENDOSOMAL/LYSOSOMAL POTASSIUM CHANNEL TMEM175"/>
    <property type="match status" value="1"/>
</dbReference>
<dbReference type="InterPro" id="IPR010617">
    <property type="entry name" value="TMEM175-like"/>
</dbReference>
<dbReference type="GO" id="GO:0016020">
    <property type="term" value="C:membrane"/>
    <property type="evidence" value="ECO:0007669"/>
    <property type="project" value="UniProtKB-SubCell"/>
</dbReference>
<dbReference type="Pfam" id="PF06736">
    <property type="entry name" value="TMEM175"/>
    <property type="match status" value="1"/>
</dbReference>
<name>A0A510IHV7_9VIBR</name>
<dbReference type="PANTHER" id="PTHR31462:SF5">
    <property type="entry name" value="ENDOSOMAL_LYSOSOMAL PROTON CHANNEL TMEM175"/>
    <property type="match status" value="1"/>
</dbReference>
<keyword evidence="6" id="KW-0631">Potassium channel</keyword>
<evidence type="ECO:0008006" key="16">
    <source>
        <dbReference type="Google" id="ProtNLM"/>
    </source>
</evidence>
<accession>A0A510IHV7</accession>
<keyword evidence="7" id="KW-0630">Potassium</keyword>
<feature type="transmembrane region" description="Helical" evidence="13">
    <location>
        <begin position="73"/>
        <end position="95"/>
    </location>
</feature>
<dbReference type="Proteomes" id="UP000315115">
    <property type="component" value="Chromosome 2"/>
</dbReference>
<keyword evidence="3" id="KW-0813">Transport</keyword>
<keyword evidence="10 13" id="KW-0472">Membrane</keyword>
<evidence type="ECO:0000256" key="10">
    <source>
        <dbReference type="ARBA" id="ARBA00023136"/>
    </source>
</evidence>
<dbReference type="GO" id="GO:0005267">
    <property type="term" value="F:potassium channel activity"/>
    <property type="evidence" value="ECO:0007669"/>
    <property type="project" value="UniProtKB-KW"/>
</dbReference>
<comment type="similarity">
    <text evidence="2">Belongs to the TMEM175 family.</text>
</comment>
<evidence type="ECO:0000256" key="13">
    <source>
        <dbReference type="SAM" id="Phobius"/>
    </source>
</evidence>
<dbReference type="RefSeq" id="WP_138955125.1">
    <property type="nucleotide sequence ID" value="NZ_AP019799.1"/>
</dbReference>
<keyword evidence="5 13" id="KW-0812">Transmembrane</keyword>
<dbReference type="EMBL" id="AP019799">
    <property type="protein sequence ID" value="BBL92036.1"/>
    <property type="molecule type" value="Genomic_DNA"/>
</dbReference>
<comment type="catalytic activity">
    <reaction evidence="12">
        <text>K(+)(in) = K(+)(out)</text>
        <dbReference type="Rhea" id="RHEA:29463"/>
        <dbReference type="ChEBI" id="CHEBI:29103"/>
    </reaction>
</comment>
<dbReference type="AlphaFoldDB" id="A0A510IHV7"/>
<keyword evidence="4" id="KW-0633">Potassium transport</keyword>
<evidence type="ECO:0000256" key="11">
    <source>
        <dbReference type="ARBA" id="ARBA00023303"/>
    </source>
</evidence>
<proteinExistence type="inferred from homology"/>
<evidence type="ECO:0000256" key="9">
    <source>
        <dbReference type="ARBA" id="ARBA00023065"/>
    </source>
</evidence>
<keyword evidence="11" id="KW-0407">Ion channel</keyword>
<comment type="subcellular location">
    <subcellularLocation>
        <location evidence="1">Membrane</location>
        <topology evidence="1">Multi-pass membrane protein</topology>
    </subcellularLocation>
</comment>